<dbReference type="InterPro" id="IPR001296">
    <property type="entry name" value="Glyco_trans_1"/>
</dbReference>
<reference evidence="2" key="1">
    <citation type="submission" date="2015-03" db="EMBL/GenBank/DDBJ databases">
        <authorList>
            <person name="Murphy D."/>
        </authorList>
    </citation>
    <scope>NUCLEOTIDE SEQUENCE [LARGE SCALE GENOMIC DNA]</scope>
    <source>
        <strain evidence="2">WS 4560</strain>
    </source>
</reference>
<name>A0A1S7FXA8_9LIST</name>
<organism evidence="2 4">
    <name type="scientific">Listeria weihenstephanensis</name>
    <dbReference type="NCBI Taxonomy" id="1006155"/>
    <lineage>
        <taxon>Bacteria</taxon>
        <taxon>Bacillati</taxon>
        <taxon>Bacillota</taxon>
        <taxon>Bacilli</taxon>
        <taxon>Bacillales</taxon>
        <taxon>Listeriaceae</taxon>
        <taxon>Listeria</taxon>
    </lineage>
</organism>
<evidence type="ECO:0000313" key="5">
    <source>
        <dbReference type="Proteomes" id="UP000564536"/>
    </source>
</evidence>
<dbReference type="RefSeq" id="WP_051492948.1">
    <property type="nucleotide sequence ID" value="NZ_CP011102.1"/>
</dbReference>
<dbReference type="Proteomes" id="UP000223060">
    <property type="component" value="Chromosome"/>
</dbReference>
<evidence type="ECO:0000313" key="2">
    <source>
        <dbReference type="EMBL" id="AQY52030.1"/>
    </source>
</evidence>
<dbReference type="GO" id="GO:0016757">
    <property type="term" value="F:glycosyltransferase activity"/>
    <property type="evidence" value="ECO:0007669"/>
    <property type="project" value="InterPro"/>
</dbReference>
<dbReference type="InterPro" id="IPR050194">
    <property type="entry name" value="Glycosyltransferase_grp1"/>
</dbReference>
<reference evidence="4" key="2">
    <citation type="submission" date="2015-03" db="EMBL/GenBank/DDBJ databases">
        <authorList>
            <person name="Ferrari E."/>
            <person name="Walter M.C."/>
            <person name="Huptas C."/>
            <person name="Scherer S."/>
            <person name="Mueller-Herbst S."/>
        </authorList>
    </citation>
    <scope>NUCLEOTIDE SEQUENCE [LARGE SCALE GENOMIC DNA]</scope>
    <source>
        <strain evidence="4">LWP01</strain>
    </source>
</reference>
<dbReference type="AlphaFoldDB" id="A0A1S7FXA8"/>
<evidence type="ECO:0000313" key="3">
    <source>
        <dbReference type="EMBL" id="MBC1501704.1"/>
    </source>
</evidence>
<accession>A0A1S7FXA8</accession>
<feature type="domain" description="Glycosyl transferase family 1" evidence="1">
    <location>
        <begin position="186"/>
        <end position="347"/>
    </location>
</feature>
<dbReference type="Proteomes" id="UP000564536">
    <property type="component" value="Unassembled WGS sequence"/>
</dbReference>
<sequence>MMASSVHVWSDTRIYFKEAKTLAESGLEVDFYAIDYPGEKTITPNLTMHYMEPQKRYKRFVHWRFLYKKMLRSDAMHFHFHDPELLFVARALKKRLGDEITITYDMHEHLPAAIKTKQWLPAFIRPSLSSLVERVEKNLMKYCDTVIFAELSYKENYTELSLNKVDVLNYPILPKVEITADKEPIFTLVYVGILIEQRGLFNMLHLAKALREKQTAPFCLKLIGPTFTDEEKVKQFIVENDLEDYVSIYGRMQYKDIWQHYATAHVGVCLLHPTPNNLNSHSTKLFEYMAAGLPIIASDFPDFTKMLTEHKCGETSDPYDYERLAEIAENYILDPEGSKITGSNGRKAFDMFYNWEHEGDKLRAIYLNEN</sequence>
<gene>
    <name evidence="3" type="ORF">HB943_13940</name>
    <name evidence="2" type="ORF">UE46_14040</name>
</gene>
<keyword evidence="3" id="KW-0808">Transferase</keyword>
<dbReference type="Gene3D" id="3.40.50.2000">
    <property type="entry name" value="Glycogen Phosphorylase B"/>
    <property type="match status" value="2"/>
</dbReference>
<reference evidence="3 5" key="3">
    <citation type="submission" date="2020-03" db="EMBL/GenBank/DDBJ databases">
        <title>Soil Listeria distribution.</title>
        <authorList>
            <person name="Liao J."/>
            <person name="Wiedmann M."/>
        </authorList>
    </citation>
    <scope>NUCLEOTIDE SEQUENCE [LARGE SCALE GENOMIC DNA]</scope>
    <source>
        <strain evidence="3 5">FSL L7-1523</strain>
    </source>
</reference>
<dbReference type="PANTHER" id="PTHR45947">
    <property type="entry name" value="SULFOQUINOVOSYL TRANSFERASE SQD2"/>
    <property type="match status" value="1"/>
</dbReference>
<dbReference type="EMBL" id="CP011102">
    <property type="protein sequence ID" value="AQY52030.1"/>
    <property type="molecule type" value="Genomic_DNA"/>
</dbReference>
<proteinExistence type="predicted"/>
<evidence type="ECO:0000259" key="1">
    <source>
        <dbReference type="Pfam" id="PF00534"/>
    </source>
</evidence>
<evidence type="ECO:0000313" key="4">
    <source>
        <dbReference type="Proteomes" id="UP000223060"/>
    </source>
</evidence>
<dbReference type="KEGG" id="lwi:UE46_14040"/>
<dbReference type="EMBL" id="JAARRL010000027">
    <property type="protein sequence ID" value="MBC1501704.1"/>
    <property type="molecule type" value="Genomic_DNA"/>
</dbReference>
<keyword evidence="4" id="KW-1185">Reference proteome</keyword>
<dbReference type="Pfam" id="PF00534">
    <property type="entry name" value="Glycos_transf_1"/>
    <property type="match status" value="1"/>
</dbReference>
<dbReference type="PANTHER" id="PTHR45947:SF3">
    <property type="entry name" value="SULFOQUINOVOSYL TRANSFERASE SQD2"/>
    <property type="match status" value="1"/>
</dbReference>
<dbReference type="SUPFAM" id="SSF53756">
    <property type="entry name" value="UDP-Glycosyltransferase/glycogen phosphorylase"/>
    <property type="match status" value="1"/>
</dbReference>
<protein>
    <submittedName>
        <fullName evidence="3">Glycosyltransferase family 4 protein</fullName>
    </submittedName>
</protein>